<feature type="domain" description="ABC transporter" evidence="4">
    <location>
        <begin position="4"/>
        <end position="231"/>
    </location>
</feature>
<dbReference type="InterPro" id="IPR003593">
    <property type="entry name" value="AAA+_ATPase"/>
</dbReference>
<name>A0ABX1R2S0_9ALTE</name>
<dbReference type="PROSITE" id="PS00211">
    <property type="entry name" value="ABC_TRANSPORTER_1"/>
    <property type="match status" value="1"/>
</dbReference>
<evidence type="ECO:0000256" key="2">
    <source>
        <dbReference type="ARBA" id="ARBA00022741"/>
    </source>
</evidence>
<accession>A0ABX1R2S0</accession>
<dbReference type="GO" id="GO:0005524">
    <property type="term" value="F:ATP binding"/>
    <property type="evidence" value="ECO:0007669"/>
    <property type="project" value="UniProtKB-KW"/>
</dbReference>
<keyword evidence="3 5" id="KW-0067">ATP-binding</keyword>
<dbReference type="InterPro" id="IPR027417">
    <property type="entry name" value="P-loop_NTPase"/>
</dbReference>
<evidence type="ECO:0000259" key="4">
    <source>
        <dbReference type="PROSITE" id="PS50893"/>
    </source>
</evidence>
<keyword evidence="6" id="KW-1185">Reference proteome</keyword>
<dbReference type="InterPro" id="IPR003439">
    <property type="entry name" value="ABC_transporter-like_ATP-bd"/>
</dbReference>
<gene>
    <name evidence="5" type="ORF">HCJ96_04945</name>
</gene>
<evidence type="ECO:0000313" key="6">
    <source>
        <dbReference type="Proteomes" id="UP000709336"/>
    </source>
</evidence>
<evidence type="ECO:0000313" key="5">
    <source>
        <dbReference type="EMBL" id="NMH59362.1"/>
    </source>
</evidence>
<evidence type="ECO:0000256" key="3">
    <source>
        <dbReference type="ARBA" id="ARBA00022840"/>
    </source>
</evidence>
<comment type="caution">
    <text evidence="5">The sequence shown here is derived from an EMBL/GenBank/DDBJ whole genome shotgun (WGS) entry which is preliminary data.</text>
</comment>
<dbReference type="EMBL" id="JAATNW010000003">
    <property type="protein sequence ID" value="NMH59362.1"/>
    <property type="molecule type" value="Genomic_DNA"/>
</dbReference>
<dbReference type="SMART" id="SM00382">
    <property type="entry name" value="AAA"/>
    <property type="match status" value="1"/>
</dbReference>
<protein>
    <submittedName>
        <fullName evidence="5">ABC transporter ATP-binding protein</fullName>
    </submittedName>
</protein>
<dbReference type="Pfam" id="PF00005">
    <property type="entry name" value="ABC_tran"/>
    <property type="match status" value="1"/>
</dbReference>
<keyword evidence="2" id="KW-0547">Nucleotide-binding</keyword>
<organism evidence="5 6">
    <name type="scientific">Alteromonas ponticola</name>
    <dbReference type="NCBI Taxonomy" id="2720613"/>
    <lineage>
        <taxon>Bacteria</taxon>
        <taxon>Pseudomonadati</taxon>
        <taxon>Pseudomonadota</taxon>
        <taxon>Gammaproteobacteria</taxon>
        <taxon>Alteromonadales</taxon>
        <taxon>Alteromonadaceae</taxon>
        <taxon>Alteromonas/Salinimonas group</taxon>
        <taxon>Alteromonas</taxon>
    </lineage>
</organism>
<proteinExistence type="predicted"/>
<evidence type="ECO:0000256" key="1">
    <source>
        <dbReference type="ARBA" id="ARBA00022448"/>
    </source>
</evidence>
<dbReference type="InterPro" id="IPR017871">
    <property type="entry name" value="ABC_transporter-like_CS"/>
</dbReference>
<reference evidence="5 6" key="1">
    <citation type="submission" date="2020-03" db="EMBL/GenBank/DDBJ databases">
        <title>Alteromonas ponticola sp. nov., isolated from seawater.</title>
        <authorList>
            <person name="Yoon J.-H."/>
            <person name="Kim Y.-O."/>
        </authorList>
    </citation>
    <scope>NUCLEOTIDE SEQUENCE [LARGE SCALE GENOMIC DNA]</scope>
    <source>
        <strain evidence="5 6">MYP5</strain>
    </source>
</reference>
<dbReference type="RefSeq" id="WP_169209943.1">
    <property type="nucleotide sequence ID" value="NZ_JAATNW010000003.1"/>
</dbReference>
<dbReference type="Proteomes" id="UP000709336">
    <property type="component" value="Unassembled WGS sequence"/>
</dbReference>
<dbReference type="PANTHER" id="PTHR42734:SF18">
    <property type="entry name" value="VITAMIN B12 IMPORT ATP-BINDING PROTEIN BTUD"/>
    <property type="match status" value="1"/>
</dbReference>
<keyword evidence="1" id="KW-0813">Transport</keyword>
<sequence>MSFLVVDQAYLQGRLENFSCQLNKGSAVHVLGENGAGKSSLLQLIAGLLSPDSGAVYLDGQDLNHLSLAQLASFRSFQQQGLQPVFDLPVHEYLGFFATGSLPIPAQLEQVFELNHLIDKTVTMLSGGELQRVELCRALIQVWPAIRKGRALLVFDEPLQALDIRHQLAFLTFSRELVSNGNTLLCSSHHIAHSARFADEVWCIKNGRLIALGQPVKIINPHILKRTYQCDFDVKRHANTWQIDALGTSDPY</sequence>
<dbReference type="InterPro" id="IPR050153">
    <property type="entry name" value="Metal_Ion_Import_ABC"/>
</dbReference>
<dbReference type="PROSITE" id="PS50893">
    <property type="entry name" value="ABC_TRANSPORTER_2"/>
    <property type="match status" value="1"/>
</dbReference>
<dbReference type="PANTHER" id="PTHR42734">
    <property type="entry name" value="METAL TRANSPORT SYSTEM ATP-BINDING PROTEIN TM_0124-RELATED"/>
    <property type="match status" value="1"/>
</dbReference>
<dbReference type="SUPFAM" id="SSF52540">
    <property type="entry name" value="P-loop containing nucleoside triphosphate hydrolases"/>
    <property type="match status" value="1"/>
</dbReference>
<dbReference type="Gene3D" id="3.40.50.300">
    <property type="entry name" value="P-loop containing nucleotide triphosphate hydrolases"/>
    <property type="match status" value="1"/>
</dbReference>